<evidence type="ECO:0000313" key="2">
    <source>
        <dbReference type="Proteomes" id="UP000003875"/>
    </source>
</evidence>
<proteinExistence type="predicted"/>
<dbReference type="Proteomes" id="UP000003875">
    <property type="component" value="Unassembled WGS sequence"/>
</dbReference>
<dbReference type="AlphaFoldDB" id="C0BRN6"/>
<organism evidence="1 2">
    <name type="scientific">Bifidobacterium pseudocatenulatum DSM 20438 = JCM 1200 = LMG 10505</name>
    <dbReference type="NCBI Taxonomy" id="547043"/>
    <lineage>
        <taxon>Bacteria</taxon>
        <taxon>Bacillati</taxon>
        <taxon>Actinomycetota</taxon>
        <taxon>Actinomycetes</taxon>
        <taxon>Bifidobacteriales</taxon>
        <taxon>Bifidobacteriaceae</taxon>
        <taxon>Bifidobacterium</taxon>
    </lineage>
</organism>
<gene>
    <name evidence="1" type="ORF">BIFPSEUDO_03300</name>
</gene>
<name>C0BRN6_BIFPS</name>
<dbReference type="EMBL" id="ABXX02000002">
    <property type="protein sequence ID" value="EEG71330.1"/>
    <property type="molecule type" value="Genomic_DNA"/>
</dbReference>
<reference evidence="1 2" key="2">
    <citation type="submission" date="2009-02" db="EMBL/GenBank/DDBJ databases">
        <authorList>
            <person name="Fulton L."/>
            <person name="Clifton S."/>
            <person name="Fulton B."/>
            <person name="Xu J."/>
            <person name="Minx P."/>
            <person name="Pepin K.H."/>
            <person name="Johnson M."/>
            <person name="Bhonagiri V."/>
            <person name="Nash W.E."/>
            <person name="Mardis E.R."/>
            <person name="Wilson R.K."/>
        </authorList>
    </citation>
    <scope>NUCLEOTIDE SEQUENCE [LARGE SCALE GENOMIC DNA]</scope>
    <source>
        <strain evidence="1 2">DSM 20438</strain>
    </source>
</reference>
<comment type="caution">
    <text evidence="1">The sequence shown here is derived from an EMBL/GenBank/DDBJ whole genome shotgun (WGS) entry which is preliminary data.</text>
</comment>
<protein>
    <submittedName>
        <fullName evidence="1">Uncharacterized protein</fullName>
    </submittedName>
</protein>
<reference evidence="1 2" key="1">
    <citation type="submission" date="2009-02" db="EMBL/GenBank/DDBJ databases">
        <title>Draft genome sequence of Bifidobacterium pseudocatenulatum (DSM 20438).</title>
        <authorList>
            <person name="Sudarsanam P."/>
            <person name="Ley R."/>
            <person name="Guruge J."/>
            <person name="Turnbaugh P.J."/>
            <person name="Mahowald M."/>
            <person name="Liep D."/>
            <person name="Gordon J."/>
        </authorList>
    </citation>
    <scope>NUCLEOTIDE SEQUENCE [LARGE SCALE GENOMIC DNA]</scope>
    <source>
        <strain evidence="1 2">DSM 20438</strain>
    </source>
</reference>
<accession>C0BRN6</accession>
<evidence type="ECO:0000313" key="1">
    <source>
        <dbReference type="EMBL" id="EEG71330.1"/>
    </source>
</evidence>
<sequence length="39" mass="4673">MADFAFRTETSRLYMARRLRKQPLRGYVFEVFAACVCHM</sequence>